<evidence type="ECO:0000256" key="7">
    <source>
        <dbReference type="ARBA" id="ARBA00023134"/>
    </source>
</evidence>
<keyword evidence="4" id="KW-0479">Metal-binding</keyword>
<dbReference type="EMBL" id="BAAAYK010000036">
    <property type="protein sequence ID" value="GAA3354496.1"/>
    <property type="molecule type" value="Genomic_DNA"/>
</dbReference>
<protein>
    <recommendedName>
        <fullName evidence="2">3'-phosphate/5'-hydroxy nucleic acid ligase</fullName>
        <ecNumber evidence="2">6.5.1.8</ecNumber>
    </recommendedName>
</protein>
<keyword evidence="11" id="KW-1185">Reference proteome</keyword>
<dbReference type="InterPro" id="IPR001233">
    <property type="entry name" value="RtcB"/>
</dbReference>
<keyword evidence="7" id="KW-0342">GTP-binding</keyword>
<dbReference type="EC" id="6.5.1.8" evidence="2"/>
<sequence>MSRRGAFRNLEQREVDHGLNEADILFNGRNYPRDEAPDAYKDFSAVLESVEKADLAHTVARLRARS</sequence>
<dbReference type="Proteomes" id="UP001500483">
    <property type="component" value="Unassembled WGS sequence"/>
</dbReference>
<keyword evidence="5" id="KW-0547">Nucleotide-binding</keyword>
<keyword evidence="6" id="KW-0692">RNA repair</keyword>
<comment type="caution">
    <text evidence="10">The sequence shown here is derived from an EMBL/GenBank/DDBJ whole genome shotgun (WGS) entry which is preliminary data.</text>
</comment>
<evidence type="ECO:0000256" key="3">
    <source>
        <dbReference type="ARBA" id="ARBA00022598"/>
    </source>
</evidence>
<comment type="catalytic activity">
    <reaction evidence="9">
        <text>a 3'-end 3'-phospho-ribonucleotide-RNA + a 5'-end dephospho-ribonucleoside-RNA + GTP = a ribonucleotidyl-ribonucleotide-RNA + GMP + diphosphate</text>
        <dbReference type="Rhea" id="RHEA:68076"/>
        <dbReference type="Rhea" id="RHEA-COMP:10463"/>
        <dbReference type="Rhea" id="RHEA-COMP:13936"/>
        <dbReference type="Rhea" id="RHEA-COMP:17355"/>
        <dbReference type="ChEBI" id="CHEBI:33019"/>
        <dbReference type="ChEBI" id="CHEBI:37565"/>
        <dbReference type="ChEBI" id="CHEBI:58115"/>
        <dbReference type="ChEBI" id="CHEBI:83062"/>
        <dbReference type="ChEBI" id="CHEBI:138284"/>
        <dbReference type="ChEBI" id="CHEBI:173118"/>
        <dbReference type="EC" id="6.5.1.8"/>
    </reaction>
</comment>
<evidence type="ECO:0000256" key="8">
    <source>
        <dbReference type="ARBA" id="ARBA00023211"/>
    </source>
</evidence>
<keyword evidence="3" id="KW-0436">Ligase</keyword>
<evidence type="ECO:0000256" key="9">
    <source>
        <dbReference type="ARBA" id="ARBA00047746"/>
    </source>
</evidence>
<evidence type="ECO:0000256" key="6">
    <source>
        <dbReference type="ARBA" id="ARBA00022800"/>
    </source>
</evidence>
<name>A0ABP6RIT3_9PSEU</name>
<evidence type="ECO:0000313" key="10">
    <source>
        <dbReference type="EMBL" id="GAA3354496.1"/>
    </source>
</evidence>
<gene>
    <name evidence="10" type="ORF">GCM10020366_11350</name>
</gene>
<dbReference type="SUPFAM" id="SSF103365">
    <property type="entry name" value="Hypothetical protein PH1602"/>
    <property type="match status" value="1"/>
</dbReference>
<evidence type="ECO:0000256" key="5">
    <source>
        <dbReference type="ARBA" id="ARBA00022741"/>
    </source>
</evidence>
<dbReference type="Pfam" id="PF01139">
    <property type="entry name" value="RtcB"/>
    <property type="match status" value="1"/>
</dbReference>
<dbReference type="InterPro" id="IPR036025">
    <property type="entry name" value="RtcB-like_sf"/>
</dbReference>
<keyword evidence="8" id="KW-0464">Manganese</keyword>
<evidence type="ECO:0000256" key="2">
    <source>
        <dbReference type="ARBA" id="ARBA00012726"/>
    </source>
</evidence>
<comment type="cofactor">
    <cofactor evidence="1">
        <name>Mn(2+)</name>
        <dbReference type="ChEBI" id="CHEBI:29035"/>
    </cofactor>
</comment>
<accession>A0ABP6RIT3</accession>
<evidence type="ECO:0000256" key="4">
    <source>
        <dbReference type="ARBA" id="ARBA00022723"/>
    </source>
</evidence>
<evidence type="ECO:0000256" key="1">
    <source>
        <dbReference type="ARBA" id="ARBA00001936"/>
    </source>
</evidence>
<dbReference type="Gene3D" id="3.90.1860.10">
    <property type="entry name" value="tRNA-splicing ligase RtcB"/>
    <property type="match status" value="1"/>
</dbReference>
<organism evidence="10 11">
    <name type="scientific">Saccharopolyspora gregorii</name>
    <dbReference type="NCBI Taxonomy" id="33914"/>
    <lineage>
        <taxon>Bacteria</taxon>
        <taxon>Bacillati</taxon>
        <taxon>Actinomycetota</taxon>
        <taxon>Actinomycetes</taxon>
        <taxon>Pseudonocardiales</taxon>
        <taxon>Pseudonocardiaceae</taxon>
        <taxon>Saccharopolyspora</taxon>
    </lineage>
</organism>
<proteinExistence type="predicted"/>
<reference evidence="11" key="1">
    <citation type="journal article" date="2019" name="Int. J. Syst. Evol. Microbiol.">
        <title>The Global Catalogue of Microorganisms (GCM) 10K type strain sequencing project: providing services to taxonomists for standard genome sequencing and annotation.</title>
        <authorList>
            <consortium name="The Broad Institute Genomics Platform"/>
            <consortium name="The Broad Institute Genome Sequencing Center for Infectious Disease"/>
            <person name="Wu L."/>
            <person name="Ma J."/>
        </authorList>
    </citation>
    <scope>NUCLEOTIDE SEQUENCE [LARGE SCALE GENOMIC DNA]</scope>
    <source>
        <strain evidence="11">JCM 9687</strain>
    </source>
</reference>
<evidence type="ECO:0000313" key="11">
    <source>
        <dbReference type="Proteomes" id="UP001500483"/>
    </source>
</evidence>